<keyword evidence="4" id="KW-1185">Reference proteome</keyword>
<dbReference type="Pfam" id="PF04773">
    <property type="entry name" value="FecR"/>
    <property type="match status" value="1"/>
</dbReference>
<dbReference type="EMBL" id="JANZXA010000020">
    <property type="protein sequence ID" value="MCT2401776.1"/>
    <property type="molecule type" value="Genomic_DNA"/>
</dbReference>
<dbReference type="Proteomes" id="UP001165583">
    <property type="component" value="Unassembled WGS sequence"/>
</dbReference>
<comment type="caution">
    <text evidence="3">The sequence shown here is derived from an EMBL/GenBank/DDBJ whole genome shotgun (WGS) entry which is preliminary data.</text>
</comment>
<reference evidence="3" key="1">
    <citation type="submission" date="2022-09" db="EMBL/GenBank/DDBJ databases">
        <title>Novosphingobium sp. Nov., a polycyclic aromatic hydrocarbon-degrading bacterium isolated form mangrove sediments in HongKong.</title>
        <authorList>
            <person name="Hu Z."/>
        </authorList>
    </citation>
    <scope>NUCLEOTIDE SEQUENCE</scope>
    <source>
        <strain evidence="3">HK4-1</strain>
    </source>
</reference>
<feature type="transmembrane region" description="Helical" evidence="1">
    <location>
        <begin position="89"/>
        <end position="110"/>
    </location>
</feature>
<name>A0ABT2IAB6_9SPHN</name>
<gene>
    <name evidence="3" type="ORF">NZK81_19685</name>
</gene>
<evidence type="ECO:0000256" key="1">
    <source>
        <dbReference type="SAM" id="Phobius"/>
    </source>
</evidence>
<keyword evidence="1" id="KW-0812">Transmembrane</keyword>
<evidence type="ECO:0000313" key="3">
    <source>
        <dbReference type="EMBL" id="MCT2401776.1"/>
    </source>
</evidence>
<evidence type="ECO:0000313" key="4">
    <source>
        <dbReference type="Proteomes" id="UP001165583"/>
    </source>
</evidence>
<sequence length="343" mass="37820">MSLGKAEGRFQPMHRIERQAYKWAMKMADDPERHRAGLERWIVRSPDHLIVYNRVAREMRLATWSAAQLDLRPADARATRRRPFRNSGFVLAFAVLASVLAASSAAFLVLRSQQTPGKAVVSGAPTVAQSWSSHANDIRRTRLPDGSVVTLDRDSTIAIRFSADRRVIELSRGRVRFEVAHDTSRPFVVLTPGGSVTATGTVFDVEVRGTVRVHLMRGAVEVAMAHNTSVNEDSPVRLVPGQKLEFASRQQAVVPVPQAAPAADGRWLSGMMSFEDMPLADIIAQTNAYSSTRISVSEPGLLQKEMFVDIDIRDADAVARKLAVLLGLRVDRSQPGELVLRPQ</sequence>
<evidence type="ECO:0000259" key="2">
    <source>
        <dbReference type="Pfam" id="PF04773"/>
    </source>
</evidence>
<organism evidence="3 4">
    <name type="scientific">Novosphingobium mangrovi</name>
    <name type="common">ex Huang et al. 2023</name>
    <dbReference type="NCBI Taxonomy" id="2976432"/>
    <lineage>
        <taxon>Bacteria</taxon>
        <taxon>Pseudomonadati</taxon>
        <taxon>Pseudomonadota</taxon>
        <taxon>Alphaproteobacteria</taxon>
        <taxon>Sphingomonadales</taxon>
        <taxon>Sphingomonadaceae</taxon>
        <taxon>Novosphingobium</taxon>
    </lineage>
</organism>
<dbReference type="PIRSF" id="PIRSF018266">
    <property type="entry name" value="FecR"/>
    <property type="match status" value="1"/>
</dbReference>
<keyword evidence="1" id="KW-1133">Transmembrane helix</keyword>
<dbReference type="RefSeq" id="WP_260047778.1">
    <property type="nucleotide sequence ID" value="NZ_JANZXA010000020.1"/>
</dbReference>
<dbReference type="InterPro" id="IPR006860">
    <property type="entry name" value="FecR"/>
</dbReference>
<dbReference type="PANTHER" id="PTHR30273:SF2">
    <property type="entry name" value="PROTEIN FECR"/>
    <property type="match status" value="1"/>
</dbReference>
<dbReference type="InterPro" id="IPR012373">
    <property type="entry name" value="Ferrdict_sens_TM"/>
</dbReference>
<protein>
    <submittedName>
        <fullName evidence="3">FecR domain-containing protein</fullName>
    </submittedName>
</protein>
<dbReference type="PANTHER" id="PTHR30273">
    <property type="entry name" value="PERIPLASMIC SIGNAL SENSOR AND SIGMA FACTOR ACTIVATOR FECR-RELATED"/>
    <property type="match status" value="1"/>
</dbReference>
<dbReference type="Gene3D" id="2.60.120.1440">
    <property type="match status" value="1"/>
</dbReference>
<proteinExistence type="predicted"/>
<accession>A0ABT2IAB6</accession>
<feature type="domain" description="FecR protein" evidence="2">
    <location>
        <begin position="132"/>
        <end position="221"/>
    </location>
</feature>
<keyword evidence="1" id="KW-0472">Membrane</keyword>